<evidence type="ECO:0000256" key="7">
    <source>
        <dbReference type="ARBA" id="ARBA00022842"/>
    </source>
</evidence>
<evidence type="ECO:0000256" key="9">
    <source>
        <dbReference type="RuleBase" id="RU003953"/>
    </source>
</evidence>
<keyword evidence="7" id="KW-0460">Magnesium</keyword>
<dbReference type="RefSeq" id="WP_310772840.1">
    <property type="nucleotide sequence ID" value="NZ_CP134050.1"/>
</dbReference>
<feature type="domain" description="CCA-adding enzyme C-terminal" evidence="12">
    <location>
        <begin position="244"/>
        <end position="398"/>
    </location>
</feature>
<dbReference type="Gene3D" id="3.30.460.10">
    <property type="entry name" value="Beta Polymerase, domain 2"/>
    <property type="match status" value="1"/>
</dbReference>
<dbReference type="GO" id="GO:0004810">
    <property type="term" value="F:CCA tRNA nucleotidyltransferase activity"/>
    <property type="evidence" value="ECO:0007669"/>
    <property type="project" value="UniProtKB-EC"/>
</dbReference>
<feature type="domain" description="tRNA nucleotidyltransferase/poly(A) polymerase RNA and SrmB- binding" evidence="11">
    <location>
        <begin position="167"/>
        <end position="221"/>
    </location>
</feature>
<proteinExistence type="inferred from homology"/>
<dbReference type="InterPro" id="IPR002646">
    <property type="entry name" value="PolA_pol_head_dom"/>
</dbReference>
<dbReference type="InterPro" id="IPR032810">
    <property type="entry name" value="CCA-adding_enz_C"/>
</dbReference>
<keyword evidence="3" id="KW-0819">tRNA processing</keyword>
<dbReference type="CDD" id="cd05398">
    <property type="entry name" value="NT_ClassII-CCAase"/>
    <property type="match status" value="1"/>
</dbReference>
<dbReference type="NCBIfam" id="NF009814">
    <property type="entry name" value="PRK13299.1"/>
    <property type="match status" value="1"/>
</dbReference>
<dbReference type="InterPro" id="IPR050264">
    <property type="entry name" value="Bact_CCA-adding_enz_type3_sf"/>
</dbReference>
<dbReference type="SUPFAM" id="SSF81891">
    <property type="entry name" value="Poly A polymerase C-terminal region-like"/>
    <property type="match status" value="1"/>
</dbReference>
<evidence type="ECO:0000259" key="11">
    <source>
        <dbReference type="Pfam" id="PF12627"/>
    </source>
</evidence>
<organism evidence="13 14">
    <name type="scientific">Brevibacillus brevis</name>
    <name type="common">Bacillus brevis</name>
    <dbReference type="NCBI Taxonomy" id="1393"/>
    <lineage>
        <taxon>Bacteria</taxon>
        <taxon>Bacillati</taxon>
        <taxon>Bacillota</taxon>
        <taxon>Bacilli</taxon>
        <taxon>Bacillales</taxon>
        <taxon>Paenibacillaceae</taxon>
        <taxon>Brevibacillus</taxon>
    </lineage>
</organism>
<evidence type="ECO:0000256" key="4">
    <source>
        <dbReference type="ARBA" id="ARBA00022695"/>
    </source>
</evidence>
<evidence type="ECO:0000313" key="13">
    <source>
        <dbReference type="EMBL" id="WNC17289.1"/>
    </source>
</evidence>
<evidence type="ECO:0000313" key="14">
    <source>
        <dbReference type="Proteomes" id="UP001256827"/>
    </source>
</evidence>
<dbReference type="Pfam" id="PF12627">
    <property type="entry name" value="PolyA_pol_RNAbd"/>
    <property type="match status" value="1"/>
</dbReference>
<keyword evidence="14" id="KW-1185">Reference proteome</keyword>
<evidence type="ECO:0000256" key="3">
    <source>
        <dbReference type="ARBA" id="ARBA00022694"/>
    </source>
</evidence>
<evidence type="ECO:0000259" key="12">
    <source>
        <dbReference type="Pfam" id="PF13735"/>
    </source>
</evidence>
<evidence type="ECO:0000256" key="8">
    <source>
        <dbReference type="ARBA" id="ARBA00022884"/>
    </source>
</evidence>
<dbReference type="SUPFAM" id="SSF81301">
    <property type="entry name" value="Nucleotidyltransferase"/>
    <property type="match status" value="1"/>
</dbReference>
<feature type="domain" description="Poly A polymerase head" evidence="10">
    <location>
        <begin position="20"/>
        <end position="140"/>
    </location>
</feature>
<dbReference type="Gene3D" id="1.10.246.80">
    <property type="match status" value="1"/>
</dbReference>
<dbReference type="Pfam" id="PF01743">
    <property type="entry name" value="PolyA_pol"/>
    <property type="match status" value="1"/>
</dbReference>
<protein>
    <submittedName>
        <fullName evidence="13">CCA tRNA nucleotidyltransferase</fullName>
        <ecNumber evidence="13">2.7.7.72</ecNumber>
    </submittedName>
</protein>
<keyword evidence="4 13" id="KW-0548">Nucleotidyltransferase</keyword>
<gene>
    <name evidence="13" type="ORF">RGB73_13565</name>
</gene>
<name>A0ABY9TB06_BREBE</name>
<dbReference type="EMBL" id="CP134050">
    <property type="protein sequence ID" value="WNC17289.1"/>
    <property type="molecule type" value="Genomic_DNA"/>
</dbReference>
<evidence type="ECO:0000256" key="6">
    <source>
        <dbReference type="ARBA" id="ARBA00022741"/>
    </source>
</evidence>
<evidence type="ECO:0000256" key="2">
    <source>
        <dbReference type="ARBA" id="ARBA00022679"/>
    </source>
</evidence>
<dbReference type="Gene3D" id="1.10.3090.10">
    <property type="entry name" value="cca-adding enzyme, domain 2"/>
    <property type="match status" value="1"/>
</dbReference>
<comment type="cofactor">
    <cofactor evidence="1">
        <name>Mg(2+)</name>
        <dbReference type="ChEBI" id="CHEBI:18420"/>
    </cofactor>
</comment>
<dbReference type="InterPro" id="IPR032828">
    <property type="entry name" value="PolyA_RNA-bd"/>
</dbReference>
<dbReference type="Proteomes" id="UP001256827">
    <property type="component" value="Chromosome"/>
</dbReference>
<dbReference type="PANTHER" id="PTHR46173:SF1">
    <property type="entry name" value="CCA TRNA NUCLEOTIDYLTRANSFERASE 1, MITOCHONDRIAL"/>
    <property type="match status" value="1"/>
</dbReference>
<dbReference type="Pfam" id="PF13735">
    <property type="entry name" value="tRNA_NucTran2_2"/>
    <property type="match status" value="1"/>
</dbReference>
<sequence>MGKELAASVLKTLEDHGFEAYFVGGCVRDWLLERPVHDIDICTNAHPGDVTRLFPDHVPTGLKHGTVSVRVNGQFFEVTTYRKEGKYEDYRRPSAVEFVEELSLDLERRDFTMNAMAMDLQGGLHDPFDGQGDLARRLVRAVGDPGERFREDALRLLRAVRFAAQLGFAIEPDTLDAMKETAPYLARIAVERVREELNKMLASAEPQIGCWLLCETRLFDYAPLVAGLFDKSVDDSWRLVHLPALTQRWALLMYAAGYETEAARQVCTGLRMSKRETESICTLVSLLGRIQPDWDSPVSFDWGPLLLKEGRETCEDLAHVIQACWWNHADPRLFSAMQSAYEAMPVKSLKELAITGRDLQVALQKKPGEWIWRTLDTLLEHTALHGLPNERDVLIEVARKEVARDEY</sequence>
<keyword evidence="5" id="KW-0479">Metal-binding</keyword>
<dbReference type="EC" id="2.7.7.72" evidence="13"/>
<keyword evidence="8 9" id="KW-0694">RNA-binding</keyword>
<dbReference type="PANTHER" id="PTHR46173">
    <property type="entry name" value="CCA TRNA NUCLEOTIDYLTRANSFERASE 1, MITOCHONDRIAL"/>
    <property type="match status" value="1"/>
</dbReference>
<accession>A0ABY9TB06</accession>
<evidence type="ECO:0000256" key="5">
    <source>
        <dbReference type="ARBA" id="ARBA00022723"/>
    </source>
</evidence>
<reference evidence="13 14" key="1">
    <citation type="submission" date="2023-09" db="EMBL/GenBank/DDBJ databases">
        <title>Complete Genome and Methylome dissection of Bacillus brevis NEB573 original source of BbsI restriction endonuclease.</title>
        <authorList>
            <person name="Fomenkov A."/>
            <person name="Roberts R.D."/>
        </authorList>
    </citation>
    <scope>NUCLEOTIDE SEQUENCE [LARGE SCALE GENOMIC DNA]</scope>
    <source>
        <strain evidence="13 14">NEB573</strain>
    </source>
</reference>
<evidence type="ECO:0000256" key="1">
    <source>
        <dbReference type="ARBA" id="ARBA00001946"/>
    </source>
</evidence>
<keyword evidence="2 9" id="KW-0808">Transferase</keyword>
<keyword evidence="6" id="KW-0547">Nucleotide-binding</keyword>
<dbReference type="InterPro" id="IPR043519">
    <property type="entry name" value="NT_sf"/>
</dbReference>
<evidence type="ECO:0000259" key="10">
    <source>
        <dbReference type="Pfam" id="PF01743"/>
    </source>
</evidence>
<comment type="similarity">
    <text evidence="9">Belongs to the tRNA nucleotidyltransferase/poly(A) polymerase family.</text>
</comment>